<feature type="transmembrane region" description="Helical" evidence="9">
    <location>
        <begin position="867"/>
        <end position="887"/>
    </location>
</feature>
<evidence type="ECO:0000256" key="4">
    <source>
        <dbReference type="ARBA" id="ARBA00022741"/>
    </source>
</evidence>
<dbReference type="GO" id="GO:0030007">
    <property type="term" value="P:intracellular potassium ion homeostasis"/>
    <property type="evidence" value="ECO:0007669"/>
    <property type="project" value="TreeGrafter"/>
</dbReference>
<dbReference type="GO" id="GO:1902600">
    <property type="term" value="P:proton transmembrane transport"/>
    <property type="evidence" value="ECO:0007669"/>
    <property type="project" value="TreeGrafter"/>
</dbReference>
<dbReference type="Gene3D" id="1.20.1110.10">
    <property type="entry name" value="Calcium-transporting ATPase, transmembrane domain"/>
    <property type="match status" value="1"/>
</dbReference>
<dbReference type="InterPro" id="IPR018303">
    <property type="entry name" value="ATPase_P-typ_P_site"/>
</dbReference>
<evidence type="ECO:0000313" key="12">
    <source>
        <dbReference type="Proteomes" id="UP000177152"/>
    </source>
</evidence>
<dbReference type="SUPFAM" id="SSF81660">
    <property type="entry name" value="Metal cation-transporting ATPase, ATP-binding domain N"/>
    <property type="match status" value="1"/>
</dbReference>
<keyword evidence="3 9" id="KW-0812">Transmembrane</keyword>
<dbReference type="AlphaFoldDB" id="A0A1G2K7N4"/>
<dbReference type="NCBIfam" id="TIGR01494">
    <property type="entry name" value="ATPase_P-type"/>
    <property type="match status" value="2"/>
</dbReference>
<dbReference type="GO" id="GO:1990573">
    <property type="term" value="P:potassium ion import across plasma membrane"/>
    <property type="evidence" value="ECO:0007669"/>
    <property type="project" value="TreeGrafter"/>
</dbReference>
<dbReference type="InterPro" id="IPR050510">
    <property type="entry name" value="Cation_transp_ATPase_P-type"/>
</dbReference>
<feature type="transmembrane region" description="Helical" evidence="9">
    <location>
        <begin position="768"/>
        <end position="791"/>
    </location>
</feature>
<feature type="transmembrane region" description="Helical" evidence="9">
    <location>
        <begin position="87"/>
        <end position="103"/>
    </location>
</feature>
<dbReference type="InterPro" id="IPR059000">
    <property type="entry name" value="ATPase_P-type_domA"/>
</dbReference>
<name>A0A1G2K7N4_9BACT</name>
<dbReference type="InterPro" id="IPR023214">
    <property type="entry name" value="HAD_sf"/>
</dbReference>
<feature type="transmembrane region" description="Helical" evidence="9">
    <location>
        <begin position="275"/>
        <end position="303"/>
    </location>
</feature>
<evidence type="ECO:0000256" key="1">
    <source>
        <dbReference type="ARBA" id="ARBA00004141"/>
    </source>
</evidence>
<dbReference type="InterPro" id="IPR044492">
    <property type="entry name" value="P_typ_ATPase_HD_dom"/>
</dbReference>
<dbReference type="PRINTS" id="PR00119">
    <property type="entry name" value="CATATPASE"/>
</dbReference>
<gene>
    <name evidence="11" type="ORF">A2633_05895</name>
</gene>
<feature type="transmembrane region" description="Helical" evidence="9">
    <location>
        <begin position="797"/>
        <end position="815"/>
    </location>
</feature>
<dbReference type="PRINTS" id="PR00120">
    <property type="entry name" value="HATPASE"/>
</dbReference>
<evidence type="ECO:0000256" key="7">
    <source>
        <dbReference type="ARBA" id="ARBA00022989"/>
    </source>
</evidence>
<dbReference type="PANTHER" id="PTHR43294:SF20">
    <property type="entry name" value="P-TYPE ATPASE"/>
    <property type="match status" value="1"/>
</dbReference>
<dbReference type="InterPro" id="IPR008250">
    <property type="entry name" value="ATPase_P-typ_transduc_dom_A_sf"/>
</dbReference>
<dbReference type="Pfam" id="PF00122">
    <property type="entry name" value="E1-E2_ATPase"/>
    <property type="match status" value="1"/>
</dbReference>
<dbReference type="Gene3D" id="3.40.50.1000">
    <property type="entry name" value="HAD superfamily/HAD-like"/>
    <property type="match status" value="1"/>
</dbReference>
<dbReference type="GO" id="GO:0005391">
    <property type="term" value="F:P-type sodium:potassium-exchanging transporter activity"/>
    <property type="evidence" value="ECO:0007669"/>
    <property type="project" value="TreeGrafter"/>
</dbReference>
<dbReference type="GO" id="GO:0036376">
    <property type="term" value="P:sodium ion export across plasma membrane"/>
    <property type="evidence" value="ECO:0007669"/>
    <property type="project" value="TreeGrafter"/>
</dbReference>
<dbReference type="Proteomes" id="UP000177152">
    <property type="component" value="Unassembled WGS sequence"/>
</dbReference>
<dbReference type="InterPro" id="IPR023299">
    <property type="entry name" value="ATPase_P-typ_cyto_dom_N"/>
</dbReference>
<feature type="transmembrane region" description="Helical" evidence="9">
    <location>
        <begin position="249"/>
        <end position="269"/>
    </location>
</feature>
<dbReference type="Gene3D" id="3.40.1110.10">
    <property type="entry name" value="Calcium-transporting ATPase, cytoplasmic domain N"/>
    <property type="match status" value="1"/>
</dbReference>
<keyword evidence="8 9" id="KW-0472">Membrane</keyword>
<sequence>MKIDLKEKILWHAESVDFVLKKLKTGERGLEPEEAARRLLEFGKNSFGYGTERTLFRIFLGQFKNPFVAILVAAGVISFFLSDVSDAAIIMFAILINVVLGCYQEGKAEKAFHSLRMALEEFAYCIRGGKELCIRRENVVPGDIIVFRPGEKVPADVRIIESRDLILDESVLTGEALGASKKPGELPETASVFMRTNMAFAGTVVFSGRGTGVAVETGSCTEFGRITSLVSAKTEEPTPIQNELKKISFVLTAVTLGIVSVVFLFGTFFHELPLFQMFLVSVALAVSAIPEGLAISVTIVLAVGMQRIFRKKALVRNLFAAQTLGSVSLIATDKTGTLTKGEMRVSSLLTGVGELLHEGKRYDKSFLGEKENSHNLLLKIALLLSEAEIENPEAALEELVIHGNPTERALVLAAYEAGFRRETIVKEYPRRDFLPFDSGHKFSLAIHSDEEEKKNLLFALGAPEIVMKGTASIMLDGKTERFTEIRRKELVEEVNSLAGRGLRVIAAAYRPVEEGLIGSEPIASFQDLIFVGLIIIHDPLRADAKEAVQVAYGAGVRPVLITGDHRLTAEAIAREVGIIRDGAEGRVADGIELDLVTEKDFEREVSDIDVYARVTPEQKLRIIEAWKKKGAVVAMTGDGVNDAPALKHADIGIALGSGTDLAKEAADIVLLDNSFAGVVAAIREGRVIFENIRKILIFLFSGAFAEVILVGTSVFFGLPLPLLPGQILWINLIGDSLPNIAMVFEGGDGAIATERPEAFRALFTRKMFFFTALFVVVRMAFVISVFFYLLYAGSSIGYIRTMMFVFLGIDAQFYIFGMRNFHKPFWIVSLEDNPYLLPSAIIGTVFMVCAVYLPILSKTLDTVSLGIADWGLVALYGASALFVLEILKFSFFKRRA</sequence>
<evidence type="ECO:0000313" key="11">
    <source>
        <dbReference type="EMBL" id="OGZ95427.1"/>
    </source>
</evidence>
<dbReference type="SFLD" id="SFLDG00002">
    <property type="entry name" value="C1.7:_P-type_atpase_like"/>
    <property type="match status" value="1"/>
</dbReference>
<dbReference type="Gene3D" id="2.70.150.10">
    <property type="entry name" value="Calcium-transporting ATPase, cytoplasmic transduction domain A"/>
    <property type="match status" value="1"/>
</dbReference>
<feature type="transmembrane region" description="Helical" evidence="9">
    <location>
        <begin position="63"/>
        <end position="81"/>
    </location>
</feature>
<keyword evidence="7 9" id="KW-1133">Transmembrane helix</keyword>
<dbReference type="GO" id="GO:0005886">
    <property type="term" value="C:plasma membrane"/>
    <property type="evidence" value="ECO:0007669"/>
    <property type="project" value="TreeGrafter"/>
</dbReference>
<keyword evidence="5" id="KW-0067">ATP-binding</keyword>
<dbReference type="InterPro" id="IPR006068">
    <property type="entry name" value="ATPase_P-typ_cation-transptr_C"/>
</dbReference>
<evidence type="ECO:0000256" key="8">
    <source>
        <dbReference type="ARBA" id="ARBA00023136"/>
    </source>
</evidence>
<comment type="caution">
    <text evidence="11">The sequence shown here is derived from an EMBL/GenBank/DDBJ whole genome shotgun (WGS) entry which is preliminary data.</text>
</comment>
<evidence type="ECO:0000256" key="3">
    <source>
        <dbReference type="ARBA" id="ARBA00022692"/>
    </source>
</evidence>
<evidence type="ECO:0000259" key="10">
    <source>
        <dbReference type="SMART" id="SM00831"/>
    </source>
</evidence>
<dbReference type="EMBL" id="MHQC01000010">
    <property type="protein sequence ID" value="OGZ95427.1"/>
    <property type="molecule type" value="Genomic_DNA"/>
</dbReference>
<dbReference type="PANTHER" id="PTHR43294">
    <property type="entry name" value="SODIUM/POTASSIUM-TRANSPORTING ATPASE SUBUNIT ALPHA"/>
    <property type="match status" value="1"/>
</dbReference>
<accession>A0A1G2K7N4</accession>
<proteinExistence type="inferred from homology"/>
<evidence type="ECO:0000256" key="6">
    <source>
        <dbReference type="ARBA" id="ARBA00022967"/>
    </source>
</evidence>
<dbReference type="Pfam" id="PF08282">
    <property type="entry name" value="Hydrolase_3"/>
    <property type="match status" value="1"/>
</dbReference>
<dbReference type="InterPro" id="IPR023298">
    <property type="entry name" value="ATPase_P-typ_TM_dom_sf"/>
</dbReference>
<evidence type="ECO:0000256" key="9">
    <source>
        <dbReference type="SAM" id="Phobius"/>
    </source>
</evidence>
<dbReference type="InterPro" id="IPR004014">
    <property type="entry name" value="ATPase_P-typ_cation-transptr_N"/>
</dbReference>
<evidence type="ECO:0000256" key="2">
    <source>
        <dbReference type="ARBA" id="ARBA00005675"/>
    </source>
</evidence>
<keyword evidence="4" id="KW-0547">Nucleotide-binding</keyword>
<feature type="transmembrane region" description="Helical" evidence="9">
    <location>
        <begin position="695"/>
        <end position="716"/>
    </location>
</feature>
<dbReference type="SFLD" id="SFLDF00027">
    <property type="entry name" value="p-type_atpase"/>
    <property type="match status" value="1"/>
</dbReference>
<evidence type="ECO:0000256" key="5">
    <source>
        <dbReference type="ARBA" id="ARBA00022840"/>
    </source>
</evidence>
<dbReference type="Pfam" id="PF13246">
    <property type="entry name" value="Cation_ATPase"/>
    <property type="match status" value="1"/>
</dbReference>
<feature type="domain" description="Cation-transporting P-type ATPase N-terminal" evidence="10">
    <location>
        <begin position="10"/>
        <end position="83"/>
    </location>
</feature>
<feature type="transmembrane region" description="Helical" evidence="9">
    <location>
        <begin position="835"/>
        <end position="855"/>
    </location>
</feature>
<dbReference type="Pfam" id="PF00689">
    <property type="entry name" value="Cation_ATPase_C"/>
    <property type="match status" value="1"/>
</dbReference>
<keyword evidence="6" id="KW-1278">Translocase</keyword>
<dbReference type="SUPFAM" id="SSF81653">
    <property type="entry name" value="Calcium ATPase, transduction domain A"/>
    <property type="match status" value="1"/>
</dbReference>
<dbReference type="GO" id="GO:0006883">
    <property type="term" value="P:intracellular sodium ion homeostasis"/>
    <property type="evidence" value="ECO:0007669"/>
    <property type="project" value="TreeGrafter"/>
</dbReference>
<dbReference type="Pfam" id="PF00690">
    <property type="entry name" value="Cation_ATPase_N"/>
    <property type="match status" value="1"/>
</dbReference>
<reference evidence="11 12" key="1">
    <citation type="journal article" date="2016" name="Nat. Commun.">
        <title>Thousands of microbial genomes shed light on interconnected biogeochemical processes in an aquifer system.</title>
        <authorList>
            <person name="Anantharaman K."/>
            <person name="Brown C.T."/>
            <person name="Hug L.A."/>
            <person name="Sharon I."/>
            <person name="Castelle C.J."/>
            <person name="Probst A.J."/>
            <person name="Thomas B.C."/>
            <person name="Singh A."/>
            <person name="Wilkins M.J."/>
            <person name="Karaoz U."/>
            <person name="Brodie E.L."/>
            <person name="Williams K.H."/>
            <person name="Hubbard S.S."/>
            <person name="Banfield J.F."/>
        </authorList>
    </citation>
    <scope>NUCLEOTIDE SEQUENCE [LARGE SCALE GENOMIC DNA]</scope>
</reference>
<dbReference type="InterPro" id="IPR036412">
    <property type="entry name" value="HAD-like_sf"/>
</dbReference>
<protein>
    <recommendedName>
        <fullName evidence="10">Cation-transporting P-type ATPase N-terminal domain-containing protein</fullName>
    </recommendedName>
</protein>
<comment type="similarity">
    <text evidence="2">Belongs to the cation transport ATPase (P-type) (TC 3.A.3) family. Type IIA subfamily.</text>
</comment>
<dbReference type="GO" id="GO:0005524">
    <property type="term" value="F:ATP binding"/>
    <property type="evidence" value="ECO:0007669"/>
    <property type="project" value="UniProtKB-KW"/>
</dbReference>
<organism evidence="11 12">
    <name type="scientific">Candidatus Sungbacteria bacterium RIFCSPHIGHO2_01_FULL_47_32</name>
    <dbReference type="NCBI Taxonomy" id="1802264"/>
    <lineage>
        <taxon>Bacteria</taxon>
        <taxon>Candidatus Sungiibacteriota</taxon>
    </lineage>
</organism>
<dbReference type="SUPFAM" id="SSF81665">
    <property type="entry name" value="Calcium ATPase, transmembrane domain M"/>
    <property type="match status" value="1"/>
</dbReference>
<dbReference type="SFLD" id="SFLDS00003">
    <property type="entry name" value="Haloacid_Dehalogenase"/>
    <property type="match status" value="1"/>
</dbReference>
<dbReference type="PROSITE" id="PS00154">
    <property type="entry name" value="ATPASE_E1_E2"/>
    <property type="match status" value="1"/>
</dbReference>
<dbReference type="GO" id="GO:0016887">
    <property type="term" value="F:ATP hydrolysis activity"/>
    <property type="evidence" value="ECO:0007669"/>
    <property type="project" value="InterPro"/>
</dbReference>
<dbReference type="SMART" id="SM00831">
    <property type="entry name" value="Cation_ATPase_N"/>
    <property type="match status" value="1"/>
</dbReference>
<dbReference type="InterPro" id="IPR001757">
    <property type="entry name" value="P_typ_ATPase"/>
</dbReference>
<comment type="subcellular location">
    <subcellularLocation>
        <location evidence="1">Membrane</location>
        <topology evidence="1">Multi-pass membrane protein</topology>
    </subcellularLocation>
</comment>
<dbReference type="SUPFAM" id="SSF56784">
    <property type="entry name" value="HAD-like"/>
    <property type="match status" value="1"/>
</dbReference>